<proteinExistence type="predicted"/>
<dbReference type="OrthoDB" id="5652297at2"/>
<sequence>MYFKDWCFLSYGISLFAEGKTVNSVFIPLVPFTFINSQFVADNRGYFLAHDNSLGVVFPKENYDNLMTRIRSEFRSAFPDEVNENQNGNQFKNYKNNYFFELGLNDELEIKYKASANIYITLANKQARPAFMVRFAHYYPQIGFDPLTSNEVIAMPPTFLEELKKRYYQSTFSEISLATDLESLKAHEVRIGQLLQAVSENALILNGANKLFLDYDNDPPLNLTNESACSAYALSLSVFAEINHYTLSPVDYRRLQIASTRLAAYDDQQNLRQSLKSDIVFLHSLKEKFFSYVLKISDPINGACPLITELPREYCKYLLTAIQNNTEDLLEGNSDAFLKPNAFFRAMRFFPDEQGQSDTDEIVLHGGPTRGHFSIFRIVKIGVLANGQLAGPDDKPHHFDYFKIENNLGSQSRGQNLKTKTCLGTYVTKLRPIVFSIGGEMVPLNIDPFVQPEFYQIVMKNTLRELIKTERLLSFYREPDPGFDNDDYSPVNSREAQEWTRLYRLRELLSGVPYTKPINYFIRDPIRPSIRYVYFACNQQGYIQEGGSCPIFSIKSFLDSVMGIDINSHHTNFGQQNNAQGYVCALQAALVRVQQRIREVEPLKIMGGKLDIYTWFRDFKKFLRVRGNVEGVSLEKSSEYDFCIKITDTSLKRKWHEFFAEYQKENVCPRNRTPYFFGERLAMAPVRVLKPAQPSVTNNTSSSGIRL</sequence>
<accession>A0A0W0WG37</accession>
<dbReference type="PATRIC" id="fig|466.6.peg.350"/>
<evidence type="ECO:0000313" key="1">
    <source>
        <dbReference type="EMBL" id="KTD31271.1"/>
    </source>
</evidence>
<name>A0A0W0WG37_9GAMM</name>
<dbReference type="RefSeq" id="WP_058451155.1">
    <property type="nucleotide sequence ID" value="NZ_CAAAIB010000006.1"/>
</dbReference>
<protein>
    <submittedName>
        <fullName evidence="1">Uncharacterized protein</fullName>
    </submittedName>
</protein>
<dbReference type="AlphaFoldDB" id="A0A0W0WG37"/>
<gene>
    <name evidence="1" type="ORF">Lmac_0325</name>
</gene>
<dbReference type="EMBL" id="LNYL01000007">
    <property type="protein sequence ID" value="KTD31271.1"/>
    <property type="molecule type" value="Genomic_DNA"/>
</dbReference>
<evidence type="ECO:0000313" key="2">
    <source>
        <dbReference type="Proteomes" id="UP000054908"/>
    </source>
</evidence>
<comment type="caution">
    <text evidence="1">The sequence shown here is derived from an EMBL/GenBank/DDBJ whole genome shotgun (WGS) entry which is preliminary data.</text>
</comment>
<keyword evidence="2" id="KW-1185">Reference proteome</keyword>
<reference evidence="1 2" key="1">
    <citation type="submission" date="2015-11" db="EMBL/GenBank/DDBJ databases">
        <title>Genomic analysis of 38 Legionella species identifies large and diverse effector repertoires.</title>
        <authorList>
            <person name="Burstein D."/>
            <person name="Amaro F."/>
            <person name="Zusman T."/>
            <person name="Lifshitz Z."/>
            <person name="Cohen O."/>
            <person name="Gilbert J.A."/>
            <person name="Pupko T."/>
            <person name="Shuman H.A."/>
            <person name="Segal G."/>
        </authorList>
    </citation>
    <scope>NUCLEOTIDE SEQUENCE [LARGE SCALE GENOMIC DNA]</scope>
    <source>
        <strain evidence="1 2">PX-1-G2-E2</strain>
    </source>
</reference>
<organism evidence="1 2">
    <name type="scientific">Legionella maceachernii</name>
    <dbReference type="NCBI Taxonomy" id="466"/>
    <lineage>
        <taxon>Bacteria</taxon>
        <taxon>Pseudomonadati</taxon>
        <taxon>Pseudomonadota</taxon>
        <taxon>Gammaproteobacteria</taxon>
        <taxon>Legionellales</taxon>
        <taxon>Legionellaceae</taxon>
        <taxon>Legionella</taxon>
    </lineage>
</organism>
<dbReference type="Proteomes" id="UP000054908">
    <property type="component" value="Unassembled WGS sequence"/>
</dbReference>